<gene>
    <name evidence="5" type="ORF">KDL01_25250</name>
</gene>
<dbReference type="InterPro" id="IPR036390">
    <property type="entry name" value="WH_DNA-bd_sf"/>
</dbReference>
<sequence>MPVAPHPAPPRHLYASIADKLRHSIETRQIKPGFNLPSERGLAEYHAVTRQTVRAAVDQLQSAGLVTRDRLGTYVLGIDAGPGLGLRGGPTEGHDFPGLLLRTPVVRSTGLLTEAGRDAGEDAGHESLVYRHWVYCRGGCVGQRSVSSFHRRLVELVPPLAEAVERVRGDEQVASIRPRGVDPRLGSVLGWLQTHFPDARQTDRVQALPHPVRHAAPRDPRPAAHVHVERTISNPDGLVLLRTVFRIFDDQALLTSQPATTTYGRGAGTPGRSQARLPGVHLGTHDRVALESWLRPAARERHLATRARIILAGEEATVEEVAAQLGISDGLVTAWLGRYVAGGIDALRQSVRTPHTIGSSSGLSGG</sequence>
<dbReference type="InterPro" id="IPR000524">
    <property type="entry name" value="Tscrpt_reg_HTH_GntR"/>
</dbReference>
<dbReference type="Gene3D" id="1.10.10.10">
    <property type="entry name" value="Winged helix-like DNA-binding domain superfamily/Winged helix DNA-binding domain"/>
    <property type="match status" value="1"/>
</dbReference>
<dbReference type="InterPro" id="IPR050679">
    <property type="entry name" value="Bact_HTH_transcr_reg"/>
</dbReference>
<dbReference type="Proteomes" id="UP000675781">
    <property type="component" value="Unassembled WGS sequence"/>
</dbReference>
<evidence type="ECO:0000256" key="3">
    <source>
        <dbReference type="ARBA" id="ARBA00023163"/>
    </source>
</evidence>
<dbReference type="Pfam" id="PF00392">
    <property type="entry name" value="GntR"/>
    <property type="match status" value="1"/>
</dbReference>
<dbReference type="SUPFAM" id="SSF48295">
    <property type="entry name" value="TrpR-like"/>
    <property type="match status" value="1"/>
</dbReference>
<evidence type="ECO:0000256" key="2">
    <source>
        <dbReference type="ARBA" id="ARBA00023125"/>
    </source>
</evidence>
<feature type="domain" description="HTH gntR-type" evidence="4">
    <location>
        <begin position="11"/>
        <end position="78"/>
    </location>
</feature>
<keyword evidence="1" id="KW-0805">Transcription regulation</keyword>
<evidence type="ECO:0000256" key="1">
    <source>
        <dbReference type="ARBA" id="ARBA00023015"/>
    </source>
</evidence>
<protein>
    <submittedName>
        <fullName evidence="5">GntR family transcriptional regulator</fullName>
    </submittedName>
</protein>
<evidence type="ECO:0000313" key="5">
    <source>
        <dbReference type="EMBL" id="MBR7836611.1"/>
    </source>
</evidence>
<dbReference type="SMART" id="SM00345">
    <property type="entry name" value="HTH_GNTR"/>
    <property type="match status" value="1"/>
</dbReference>
<dbReference type="GO" id="GO:0043565">
    <property type="term" value="F:sequence-specific DNA binding"/>
    <property type="evidence" value="ECO:0007669"/>
    <property type="project" value="InterPro"/>
</dbReference>
<keyword evidence="2" id="KW-0238">DNA-binding</keyword>
<dbReference type="PRINTS" id="PR00035">
    <property type="entry name" value="HTHGNTR"/>
</dbReference>
<name>A0A941ESP9_9ACTN</name>
<organism evidence="5 6">
    <name type="scientific">Actinospica durhamensis</name>
    <dbReference type="NCBI Taxonomy" id="1508375"/>
    <lineage>
        <taxon>Bacteria</taxon>
        <taxon>Bacillati</taxon>
        <taxon>Actinomycetota</taxon>
        <taxon>Actinomycetes</taxon>
        <taxon>Catenulisporales</taxon>
        <taxon>Actinospicaceae</taxon>
        <taxon>Actinospica</taxon>
    </lineage>
</organism>
<dbReference type="SUPFAM" id="SSF46785">
    <property type="entry name" value="Winged helix' DNA-binding domain"/>
    <property type="match status" value="1"/>
</dbReference>
<dbReference type="GO" id="GO:0045892">
    <property type="term" value="P:negative regulation of DNA-templated transcription"/>
    <property type="evidence" value="ECO:0007669"/>
    <property type="project" value="TreeGrafter"/>
</dbReference>
<evidence type="ECO:0000313" key="6">
    <source>
        <dbReference type="Proteomes" id="UP000675781"/>
    </source>
</evidence>
<dbReference type="RefSeq" id="WP_212531083.1">
    <property type="nucleotide sequence ID" value="NZ_JAGSOG010000151.1"/>
</dbReference>
<dbReference type="Pfam" id="PF13384">
    <property type="entry name" value="HTH_23"/>
    <property type="match status" value="1"/>
</dbReference>
<dbReference type="GO" id="GO:0003700">
    <property type="term" value="F:DNA-binding transcription factor activity"/>
    <property type="evidence" value="ECO:0007669"/>
    <property type="project" value="InterPro"/>
</dbReference>
<dbReference type="EMBL" id="JAGSOG010000151">
    <property type="protein sequence ID" value="MBR7836611.1"/>
    <property type="molecule type" value="Genomic_DNA"/>
</dbReference>
<dbReference type="PROSITE" id="PS50949">
    <property type="entry name" value="HTH_GNTR"/>
    <property type="match status" value="1"/>
</dbReference>
<proteinExistence type="predicted"/>
<comment type="caution">
    <text evidence="5">The sequence shown here is derived from an EMBL/GenBank/DDBJ whole genome shotgun (WGS) entry which is preliminary data.</text>
</comment>
<keyword evidence="6" id="KW-1185">Reference proteome</keyword>
<dbReference type="CDD" id="cd07377">
    <property type="entry name" value="WHTH_GntR"/>
    <property type="match status" value="1"/>
</dbReference>
<keyword evidence="3" id="KW-0804">Transcription</keyword>
<dbReference type="InterPro" id="IPR036388">
    <property type="entry name" value="WH-like_DNA-bd_sf"/>
</dbReference>
<dbReference type="PANTHER" id="PTHR44846">
    <property type="entry name" value="MANNOSYL-D-GLYCERATE TRANSPORT/METABOLISM SYSTEM REPRESSOR MNGR-RELATED"/>
    <property type="match status" value="1"/>
</dbReference>
<dbReference type="InterPro" id="IPR010921">
    <property type="entry name" value="Trp_repressor/repl_initiator"/>
</dbReference>
<evidence type="ECO:0000259" key="4">
    <source>
        <dbReference type="PROSITE" id="PS50949"/>
    </source>
</evidence>
<accession>A0A941ESP9</accession>
<dbReference type="AlphaFoldDB" id="A0A941ESP9"/>
<dbReference type="PANTHER" id="PTHR44846:SF17">
    <property type="entry name" value="GNTR-FAMILY TRANSCRIPTIONAL REGULATOR"/>
    <property type="match status" value="1"/>
</dbReference>
<reference evidence="5" key="1">
    <citation type="submission" date="2021-04" db="EMBL/GenBank/DDBJ databases">
        <title>Genome based classification of Actinospica acidithermotolerans sp. nov., an actinobacterium isolated from an Indonesian hot spring.</title>
        <authorList>
            <person name="Kusuma A.B."/>
            <person name="Putra K.E."/>
            <person name="Nafisah S."/>
            <person name="Loh J."/>
            <person name="Nouioui I."/>
            <person name="Goodfellow M."/>
        </authorList>
    </citation>
    <scope>NUCLEOTIDE SEQUENCE</scope>
    <source>
        <strain evidence="5">CSCA 57</strain>
    </source>
</reference>